<evidence type="ECO:0000256" key="1">
    <source>
        <dbReference type="SAM" id="MobiDB-lite"/>
    </source>
</evidence>
<dbReference type="AlphaFoldDB" id="A0A4D6KQ46"/>
<evidence type="ECO:0000313" key="3">
    <source>
        <dbReference type="Proteomes" id="UP000501690"/>
    </source>
</evidence>
<organism evidence="2 3">
    <name type="scientific">Vigna unguiculata</name>
    <name type="common">Cowpea</name>
    <dbReference type="NCBI Taxonomy" id="3917"/>
    <lineage>
        <taxon>Eukaryota</taxon>
        <taxon>Viridiplantae</taxon>
        <taxon>Streptophyta</taxon>
        <taxon>Embryophyta</taxon>
        <taxon>Tracheophyta</taxon>
        <taxon>Spermatophyta</taxon>
        <taxon>Magnoliopsida</taxon>
        <taxon>eudicotyledons</taxon>
        <taxon>Gunneridae</taxon>
        <taxon>Pentapetalae</taxon>
        <taxon>rosids</taxon>
        <taxon>fabids</taxon>
        <taxon>Fabales</taxon>
        <taxon>Fabaceae</taxon>
        <taxon>Papilionoideae</taxon>
        <taxon>50 kb inversion clade</taxon>
        <taxon>NPAAA clade</taxon>
        <taxon>indigoferoid/millettioid clade</taxon>
        <taxon>Phaseoleae</taxon>
        <taxon>Vigna</taxon>
    </lineage>
</organism>
<proteinExistence type="predicted"/>
<protein>
    <submittedName>
        <fullName evidence="2">Uncharacterized protein</fullName>
    </submittedName>
</protein>
<reference evidence="2 3" key="1">
    <citation type="submission" date="2019-04" db="EMBL/GenBank/DDBJ databases">
        <title>An improved genome assembly and genetic linkage map for asparagus bean, Vigna unguiculata ssp. sesquipedialis.</title>
        <authorList>
            <person name="Xia Q."/>
            <person name="Zhang R."/>
            <person name="Dong Y."/>
        </authorList>
    </citation>
    <scope>NUCLEOTIDE SEQUENCE [LARGE SCALE GENOMIC DNA]</scope>
    <source>
        <tissue evidence="2">Leaf</tissue>
    </source>
</reference>
<gene>
    <name evidence="2" type="ORF">DEO72_LG1g2426</name>
</gene>
<accession>A0A4D6KQ46</accession>
<keyword evidence="3" id="KW-1185">Reference proteome</keyword>
<evidence type="ECO:0000313" key="2">
    <source>
        <dbReference type="EMBL" id="QCD78790.1"/>
    </source>
</evidence>
<sequence length="510" mass="56825">MFESCNFCTTVVTGVTIGGGAFGFCCEEFFAREMVGKRKRNSSSEKLKEDVNRGKASISTKKKDVNRGKASGSTKKAFGSDAKACDNKEVRIEHRCQTKYIVEANALLSSSHRGILELTLFSSCLRIKKELNINCALLREVLSWWVPTREFIQVRQQLVRMDWTLTDEESNLPIFANEAPLVKKKKKSELLEKLNANSKLLLEMKEDLERMKRDFYNRAAAQGFHEEQPTSSDAIELSGGRDDAPHVKAEYGHIEAENTSGAKVLTKAIDSEEILGDATNEIDEGVEVVVASELESADIGVASPSKTDADDVSLDAGNFGIEEAENTVEAGPCVEEEKTAEEHNDGFDSRLSEDALTIVEALAFVSQQLGDLEMCDEQAHDSLDEVADAMLKEEKVIEIEEGDDNPNLLAIVPYVNPNSPFHQPRSHIAEPITPLSQVPAPYVEKLFLYQIVTSKLRGCLFVEINDRILTNSEMRNFAPHEWIDNMYILFAAGTFMYKEKCQTGILVEIY</sequence>
<name>A0A4D6KQ46_VIGUN</name>
<feature type="region of interest" description="Disordered" evidence="1">
    <location>
        <begin position="41"/>
        <end position="74"/>
    </location>
</feature>
<feature type="compositionally biased region" description="Basic and acidic residues" evidence="1">
    <location>
        <begin position="41"/>
        <end position="53"/>
    </location>
</feature>
<dbReference type="EMBL" id="CP039345">
    <property type="protein sequence ID" value="QCD78790.1"/>
    <property type="molecule type" value="Genomic_DNA"/>
</dbReference>
<dbReference type="Proteomes" id="UP000501690">
    <property type="component" value="Linkage Group LG1"/>
</dbReference>